<evidence type="ECO:0000313" key="7">
    <source>
        <dbReference type="EMBL" id="CDW77521.1"/>
    </source>
</evidence>
<dbReference type="InterPro" id="IPR016130">
    <property type="entry name" value="Tyr_Pase_AS"/>
</dbReference>
<evidence type="ECO:0000313" key="8">
    <source>
        <dbReference type="Proteomes" id="UP000039865"/>
    </source>
</evidence>
<dbReference type="PANTHER" id="PTHR10159">
    <property type="entry name" value="DUAL SPECIFICITY PROTEIN PHOSPHATASE"/>
    <property type="match status" value="1"/>
</dbReference>
<accession>A0A078A6L2</accession>
<evidence type="ECO:0000256" key="3">
    <source>
        <dbReference type="ARBA" id="ARBA00022912"/>
    </source>
</evidence>
<dbReference type="InterPro" id="IPR029021">
    <property type="entry name" value="Prot-tyrosine_phosphatase-like"/>
</dbReference>
<keyword evidence="8" id="KW-1185">Reference proteome</keyword>
<dbReference type="GO" id="GO:0033550">
    <property type="term" value="F:MAP kinase tyrosine phosphatase activity"/>
    <property type="evidence" value="ECO:0007669"/>
    <property type="project" value="TreeGrafter"/>
</dbReference>
<dbReference type="InterPro" id="IPR020422">
    <property type="entry name" value="TYR_PHOSPHATASE_DUAL_dom"/>
</dbReference>
<organism evidence="7 8">
    <name type="scientific">Stylonychia lemnae</name>
    <name type="common">Ciliate</name>
    <dbReference type="NCBI Taxonomy" id="5949"/>
    <lineage>
        <taxon>Eukaryota</taxon>
        <taxon>Sar</taxon>
        <taxon>Alveolata</taxon>
        <taxon>Ciliophora</taxon>
        <taxon>Intramacronucleata</taxon>
        <taxon>Spirotrichea</taxon>
        <taxon>Stichotrichia</taxon>
        <taxon>Sporadotrichida</taxon>
        <taxon>Oxytrichidae</taxon>
        <taxon>Stylonychinae</taxon>
        <taxon>Stylonychia</taxon>
    </lineage>
</organism>
<dbReference type="Pfam" id="PF00782">
    <property type="entry name" value="DSPc"/>
    <property type="match status" value="1"/>
</dbReference>
<dbReference type="CDD" id="cd14498">
    <property type="entry name" value="DSP"/>
    <property type="match status" value="1"/>
</dbReference>
<dbReference type="PROSITE" id="PS50054">
    <property type="entry name" value="TYR_PHOSPHATASE_DUAL"/>
    <property type="match status" value="1"/>
</dbReference>
<dbReference type="GO" id="GO:0008330">
    <property type="term" value="F:protein tyrosine/threonine phosphatase activity"/>
    <property type="evidence" value="ECO:0007669"/>
    <property type="project" value="TreeGrafter"/>
</dbReference>
<dbReference type="PROSITE" id="PS00383">
    <property type="entry name" value="TYR_PHOSPHATASE_1"/>
    <property type="match status" value="1"/>
</dbReference>
<dbReference type="GO" id="GO:0043409">
    <property type="term" value="P:negative regulation of MAPK cascade"/>
    <property type="evidence" value="ECO:0007669"/>
    <property type="project" value="TreeGrafter"/>
</dbReference>
<dbReference type="OrthoDB" id="10252009at2759"/>
<dbReference type="SMART" id="SM00404">
    <property type="entry name" value="PTPc_motif"/>
    <property type="match status" value="1"/>
</dbReference>
<dbReference type="EMBL" id="CCKQ01006233">
    <property type="protein sequence ID" value="CDW77521.1"/>
    <property type="molecule type" value="Genomic_DNA"/>
</dbReference>
<evidence type="ECO:0000256" key="2">
    <source>
        <dbReference type="ARBA" id="ARBA00022801"/>
    </source>
</evidence>
<reference evidence="7 8" key="1">
    <citation type="submission" date="2014-06" db="EMBL/GenBank/DDBJ databases">
        <authorList>
            <person name="Swart Estienne"/>
        </authorList>
    </citation>
    <scope>NUCLEOTIDE SEQUENCE [LARGE SCALE GENOMIC DNA]</scope>
    <source>
        <strain evidence="7 8">130c</strain>
    </source>
</reference>
<dbReference type="InterPro" id="IPR000340">
    <property type="entry name" value="Dual-sp_phosphatase_cat-dom"/>
</dbReference>
<dbReference type="InterPro" id="IPR003595">
    <property type="entry name" value="Tyr_Pase_cat"/>
</dbReference>
<dbReference type="SUPFAM" id="SSF52799">
    <property type="entry name" value="(Phosphotyrosine protein) phosphatases II"/>
    <property type="match status" value="1"/>
</dbReference>
<dbReference type="Proteomes" id="UP000039865">
    <property type="component" value="Unassembled WGS sequence"/>
</dbReference>
<evidence type="ECO:0000256" key="1">
    <source>
        <dbReference type="ARBA" id="ARBA00008601"/>
    </source>
</evidence>
<feature type="domain" description="Tyrosine-protein phosphatase" evidence="5">
    <location>
        <begin position="3"/>
        <end position="144"/>
    </location>
</feature>
<dbReference type="PANTHER" id="PTHR10159:SF511">
    <property type="entry name" value="DUAL SPECIFICITY PROTEIN PHOSPHATASE 1"/>
    <property type="match status" value="1"/>
</dbReference>
<proteinExistence type="inferred from homology"/>
<dbReference type="SMART" id="SM00195">
    <property type="entry name" value="DSPc"/>
    <property type="match status" value="1"/>
</dbReference>
<evidence type="ECO:0000259" key="5">
    <source>
        <dbReference type="PROSITE" id="PS50054"/>
    </source>
</evidence>
<dbReference type="PROSITE" id="PS50056">
    <property type="entry name" value="TYR_PHOSPHATASE_2"/>
    <property type="match status" value="1"/>
</dbReference>
<evidence type="ECO:0000256" key="4">
    <source>
        <dbReference type="ARBA" id="ARBA00048336"/>
    </source>
</evidence>
<protein>
    <submittedName>
        <fullName evidence="7">Mapk phosphatase 2</fullName>
    </submittedName>
</protein>
<name>A0A078A6L2_STYLE</name>
<comment type="similarity">
    <text evidence="1">Belongs to the protein-tyrosine phosphatase family. Non-receptor class dual specificity subfamily.</text>
</comment>
<keyword evidence="2" id="KW-0378">Hydrolase</keyword>
<dbReference type="InParanoid" id="A0A078A6L2"/>
<keyword evidence="3" id="KW-0904">Protein phosphatase</keyword>
<gene>
    <name evidence="7" type="primary">Contig10452.g11154</name>
    <name evidence="7" type="ORF">STYLEM_6484</name>
</gene>
<dbReference type="FunFam" id="3.90.190.10:FF:000004">
    <property type="entry name" value="Protein phosphatase Slingshot homolog 2"/>
    <property type="match status" value="1"/>
</dbReference>
<dbReference type="GO" id="GO:0004722">
    <property type="term" value="F:protein serine/threonine phosphatase activity"/>
    <property type="evidence" value="ECO:0007669"/>
    <property type="project" value="UniProtKB-EC"/>
</dbReference>
<dbReference type="GO" id="GO:0017017">
    <property type="term" value="F:MAP kinase tyrosine/serine/threonine phosphatase activity"/>
    <property type="evidence" value="ECO:0007669"/>
    <property type="project" value="TreeGrafter"/>
</dbReference>
<feature type="domain" description="Tyrosine specific protein phosphatases" evidence="6">
    <location>
        <begin position="65"/>
        <end position="122"/>
    </location>
</feature>
<comment type="catalytic activity">
    <reaction evidence="4">
        <text>O-phospho-L-threonyl-[protein] + H2O = L-threonyl-[protein] + phosphate</text>
        <dbReference type="Rhea" id="RHEA:47004"/>
        <dbReference type="Rhea" id="RHEA-COMP:11060"/>
        <dbReference type="Rhea" id="RHEA-COMP:11605"/>
        <dbReference type="ChEBI" id="CHEBI:15377"/>
        <dbReference type="ChEBI" id="CHEBI:30013"/>
        <dbReference type="ChEBI" id="CHEBI:43474"/>
        <dbReference type="ChEBI" id="CHEBI:61977"/>
        <dbReference type="EC" id="3.1.3.16"/>
    </reaction>
</comment>
<dbReference type="GO" id="GO:0005737">
    <property type="term" value="C:cytoplasm"/>
    <property type="evidence" value="ECO:0007669"/>
    <property type="project" value="TreeGrafter"/>
</dbReference>
<evidence type="ECO:0000259" key="6">
    <source>
        <dbReference type="PROSITE" id="PS50056"/>
    </source>
</evidence>
<dbReference type="Gene3D" id="3.90.190.10">
    <property type="entry name" value="Protein tyrosine phosphatase superfamily"/>
    <property type="match status" value="1"/>
</dbReference>
<dbReference type="AlphaFoldDB" id="A0A078A6L2"/>
<sequence>MSTMNKILDGLWLGDMAGAYNKTTLRKNGITHILTVAEGIAPKYPSLFQYKQIHILDSPSANLHQHFSSCLSFINEAISASGVVLVHCFAGVSRSATIVIAYLMQEHGMGYNEASQFVKKQRYFICPNDGFKRQLQQFARELKKLRKNQGVSESQQNMAGMSKMLRAEESKERVVYKDNLGSTEGLNNGYGGVTGLFIDGRIGMMNNTAGPTGYSGPKMLGFSGNPVKFSQSFKKHIKSNASQQSVLTQFSKSSGFNTLKTMTVDSRVQKANLPRNNSQTKNQRVMQGSPQPQSRSQFTMELQKGFPQIGSQLQMKYQMKQSPYLQFTGQQSVTKPVIKGIRSLSVAQQQQLNHTPDKFQTQQQSHNFGIVKI</sequence>
<dbReference type="InterPro" id="IPR000387">
    <property type="entry name" value="Tyr_Pase_dom"/>
</dbReference>